<feature type="compositionally biased region" description="Basic and acidic residues" evidence="1">
    <location>
        <begin position="410"/>
        <end position="461"/>
    </location>
</feature>
<proteinExistence type="predicted"/>
<dbReference type="PANTHER" id="PTHR23159">
    <property type="entry name" value="CENTROSOMAL PROTEIN 2"/>
    <property type="match status" value="1"/>
</dbReference>
<keyword evidence="4" id="KW-1185">Reference proteome</keyword>
<dbReference type="AlphaFoldDB" id="A0AAD5RGY7"/>
<feature type="compositionally biased region" description="Basic and acidic residues" evidence="1">
    <location>
        <begin position="735"/>
        <end position="753"/>
    </location>
</feature>
<evidence type="ECO:0000256" key="2">
    <source>
        <dbReference type="SAM" id="Phobius"/>
    </source>
</evidence>
<evidence type="ECO:0000256" key="1">
    <source>
        <dbReference type="SAM" id="MobiDB-lite"/>
    </source>
</evidence>
<feature type="compositionally biased region" description="Basic and acidic residues" evidence="1">
    <location>
        <begin position="377"/>
        <end position="402"/>
    </location>
</feature>
<comment type="caution">
    <text evidence="3">The sequence shown here is derived from an EMBL/GenBank/DDBJ whole genome shotgun (WGS) entry which is preliminary data.</text>
</comment>
<evidence type="ECO:0000313" key="4">
    <source>
        <dbReference type="Proteomes" id="UP001201980"/>
    </source>
</evidence>
<name>A0AAD5RGY7_9PEZI</name>
<evidence type="ECO:0000313" key="3">
    <source>
        <dbReference type="EMBL" id="KAJ2893543.1"/>
    </source>
</evidence>
<accession>A0AAD5RGY7</accession>
<protein>
    <submittedName>
        <fullName evidence="3">Uncharacterized protein</fullName>
    </submittedName>
</protein>
<gene>
    <name evidence="3" type="ORF">MKZ38_008497</name>
</gene>
<feature type="region of interest" description="Disordered" evidence="1">
    <location>
        <begin position="644"/>
        <end position="755"/>
    </location>
</feature>
<feature type="region of interest" description="Disordered" evidence="1">
    <location>
        <begin position="354"/>
        <end position="495"/>
    </location>
</feature>
<keyword evidence="2" id="KW-0812">Transmembrane</keyword>
<dbReference type="PANTHER" id="PTHR23159:SF31">
    <property type="entry name" value="CENTROSOME-ASSOCIATED PROTEIN CEP250 ISOFORM X1"/>
    <property type="match status" value="1"/>
</dbReference>
<dbReference type="Proteomes" id="UP001201980">
    <property type="component" value="Unassembled WGS sequence"/>
</dbReference>
<feature type="compositionally biased region" description="Basic and acidic residues" evidence="1">
    <location>
        <begin position="470"/>
        <end position="480"/>
    </location>
</feature>
<feature type="transmembrane region" description="Helical" evidence="2">
    <location>
        <begin position="75"/>
        <end position="102"/>
    </location>
</feature>
<sequence length="956" mass="108789">MEDDSGGFYDEAPHPRLHPDGLNATLLEFAARIFNLHNIHRESNYYFNKEQFGSLVRHYNNTLYHTFLQEHEGNAIWSSVSIVLFVAVVALLFATSAMIAAAGHENHRVLATDPKVLGHDISSSEDEDEEIDVDQAKALPNLDDITDNLDEPRESLFGLTPKDARYIRQENPEAWTALKRFMETLRQRFSKRVPKSHVVVCSIARQVEILIEAVKHQISDAETSCRTCTEYSKNPPELAQKLAKLQEIVESNGTALNYSVMPQLTHLHQSLERGNVDQNEGYEKTEKAMIALTERVEALNQPNNYAKVTAELVALRDQLLNLDESLQRIKVLEKEKNDAERELGRQKRTFSNDKKMFDYETGNLKEEKRKLQQTLETQERDYHEQKLQLEEKLKSQERDCHQKQRQLKQQIKEKEEQHQNEMRKLEGEKSVQEKSLEHEKHQMGQKRKAMEEDFKEKEGKFTMEVTGLTQEKERLEKLPNECKVQGQEYQDTKDKMEGKISELEKEPLEKPPEAYKALEVNYWNMRAQLEQVNAKYEKEKSELEQRVSDYKAKESDFEDQNAKLQREREDVEKLLEEKLKGTETHSQEETLQLEEKNAELEAKMEELENELKIFDGVVKDSGPMARSWQQKIMDKNSQLSKLQMEMGKKTFELRKLKRERDGGGGGENSGRAAAVAAPGEVVKGHPTRPAPRARKEEEQRLLHQRKKTRQQSAAARRAAPRRGGGAGSSGSGASSKKDDDGGYLHPLQRENRGLRRALAHRNRHIDVMEEGEAEVWDKLLELEDATRGLQEEDEHCRETLMREIEEMDEDIDEIEERADRLDRAKEEREGLEDWEKADTGEKDRGKREGSWESVETEEAEYSNETRGAGSGSNTERGGDGGNGGDGDGGDGDGDGGQGDGGGPDEAFGGTEDPEDTEDSVNTVRQVPKDRAGGSGGGEHGDDTEDESGNERGRATE</sequence>
<feature type="compositionally biased region" description="Acidic residues" evidence="1">
    <location>
        <begin position="805"/>
        <end position="816"/>
    </location>
</feature>
<feature type="region of interest" description="Disordered" evidence="1">
    <location>
        <begin position="545"/>
        <end position="568"/>
    </location>
</feature>
<feature type="compositionally biased region" description="Gly residues" evidence="1">
    <location>
        <begin position="894"/>
        <end position="903"/>
    </location>
</feature>
<feature type="region of interest" description="Disordered" evidence="1">
    <location>
        <begin position="803"/>
        <end position="956"/>
    </location>
</feature>
<reference evidence="3" key="1">
    <citation type="submission" date="2022-07" db="EMBL/GenBank/DDBJ databases">
        <title>Draft genome sequence of Zalerion maritima ATCC 34329, a (micro)plastics degrading marine fungus.</title>
        <authorList>
            <person name="Paco A."/>
            <person name="Goncalves M.F.M."/>
            <person name="Rocha-Santos T.A.P."/>
            <person name="Alves A."/>
        </authorList>
    </citation>
    <scope>NUCLEOTIDE SEQUENCE</scope>
    <source>
        <strain evidence="3">ATCC 34329</strain>
    </source>
</reference>
<feature type="compositionally biased region" description="Basic and acidic residues" evidence="1">
    <location>
        <begin position="817"/>
        <end position="850"/>
    </location>
</feature>
<keyword evidence="2" id="KW-1133">Transmembrane helix</keyword>
<feature type="compositionally biased region" description="Basic and acidic residues" evidence="1">
    <location>
        <begin position="354"/>
        <end position="370"/>
    </location>
</feature>
<feature type="compositionally biased region" description="Basic and acidic residues" evidence="1">
    <location>
        <begin position="646"/>
        <end position="662"/>
    </location>
</feature>
<keyword evidence="2" id="KW-0472">Membrane</keyword>
<dbReference type="EMBL" id="JAKWBI020000590">
    <property type="protein sequence ID" value="KAJ2893543.1"/>
    <property type="molecule type" value="Genomic_DNA"/>
</dbReference>
<organism evidence="3 4">
    <name type="scientific">Zalerion maritima</name>
    <dbReference type="NCBI Taxonomy" id="339359"/>
    <lineage>
        <taxon>Eukaryota</taxon>
        <taxon>Fungi</taxon>
        <taxon>Dikarya</taxon>
        <taxon>Ascomycota</taxon>
        <taxon>Pezizomycotina</taxon>
        <taxon>Sordariomycetes</taxon>
        <taxon>Lulworthiomycetidae</taxon>
        <taxon>Lulworthiales</taxon>
        <taxon>Lulworthiaceae</taxon>
        <taxon>Zalerion</taxon>
    </lineage>
</organism>